<accession>A0A4U9WBZ7</accession>
<dbReference type="EMBL" id="CABEEZ010000134">
    <property type="protein sequence ID" value="VTR56573.1"/>
    <property type="molecule type" value="Genomic_DNA"/>
</dbReference>
<organism evidence="1">
    <name type="scientific">Serratia fonticola</name>
    <dbReference type="NCBI Taxonomy" id="47917"/>
    <lineage>
        <taxon>Bacteria</taxon>
        <taxon>Pseudomonadati</taxon>
        <taxon>Pseudomonadota</taxon>
        <taxon>Gammaproteobacteria</taxon>
        <taxon>Enterobacterales</taxon>
        <taxon>Yersiniaceae</taxon>
        <taxon>Serratia</taxon>
    </lineage>
</organism>
<dbReference type="RefSeq" id="WP_051346258.1">
    <property type="nucleotide sequence ID" value="NZ_CAMKUH010000014.1"/>
</dbReference>
<dbReference type="GeneID" id="30319144"/>
<protein>
    <submittedName>
        <fullName evidence="1">Flp pilus assembly protein TadD, contains TPR repeats</fullName>
    </submittedName>
</protein>
<dbReference type="SUPFAM" id="SSF48452">
    <property type="entry name" value="TPR-like"/>
    <property type="match status" value="2"/>
</dbReference>
<proteinExistence type="predicted"/>
<name>A0A4U9WBZ7_SERFO</name>
<dbReference type="Gene3D" id="1.25.40.10">
    <property type="entry name" value="Tetratricopeptide repeat domain"/>
    <property type="match status" value="1"/>
</dbReference>
<dbReference type="InterPro" id="IPR011990">
    <property type="entry name" value="TPR-like_helical_dom_sf"/>
</dbReference>
<evidence type="ECO:0000313" key="1">
    <source>
        <dbReference type="EMBL" id="VTR56573.1"/>
    </source>
</evidence>
<dbReference type="PROSITE" id="PS51257">
    <property type="entry name" value="PROKAR_LIPOPROTEIN"/>
    <property type="match status" value="1"/>
</dbReference>
<gene>
    <name evidence="1" type="ORF">NCTC12965_07170</name>
</gene>
<sequence>MLFFKKSIIIVSFCTILSGCNLLEGKTARDDKVKETVLLQTKDYDGLINLYRGSLKERNNPQDRFKLAFYYHEAGDYKSSLYYLEPLAGENSETDILLTKDLIYLGQYDKALAVTQNMIKRNPNNAEAWNLQGVASALNGDSVAARRFLLSARDHFLADEKSINNLAMLSIMDGDYSDAVAMLLPQYFRGKKSRVMMHNLVFALVKTSDLQSAYNIIERENLSEHPYDLIESLSQVLLTDKMKI</sequence>
<reference evidence="1" key="1">
    <citation type="submission" date="2019-05" db="EMBL/GenBank/DDBJ databases">
        <authorList>
            <consortium name="Pathogen Informatics"/>
        </authorList>
    </citation>
    <scope>NUCLEOTIDE SEQUENCE [LARGE SCALE GENOMIC DNA]</scope>
    <source>
        <strain evidence="1">NCTC12965</strain>
    </source>
</reference>
<dbReference type="AlphaFoldDB" id="A0A4U9WBZ7"/>